<organism evidence="2 3">
    <name type="scientific">Ancylostoma caninum</name>
    <name type="common">Dog hookworm</name>
    <dbReference type="NCBI Taxonomy" id="29170"/>
    <lineage>
        <taxon>Eukaryota</taxon>
        <taxon>Metazoa</taxon>
        <taxon>Ecdysozoa</taxon>
        <taxon>Nematoda</taxon>
        <taxon>Chromadorea</taxon>
        <taxon>Rhabditida</taxon>
        <taxon>Rhabditina</taxon>
        <taxon>Rhabditomorpha</taxon>
        <taxon>Strongyloidea</taxon>
        <taxon>Ancylostomatidae</taxon>
        <taxon>Ancylostomatinae</taxon>
        <taxon>Ancylostoma</taxon>
    </lineage>
</organism>
<feature type="compositionally biased region" description="Basic and acidic residues" evidence="1">
    <location>
        <begin position="175"/>
        <end position="188"/>
    </location>
</feature>
<reference evidence="2 3" key="1">
    <citation type="submission" date="2014-10" db="EMBL/GenBank/DDBJ databases">
        <title>Draft genome of the hookworm Ancylostoma caninum.</title>
        <authorList>
            <person name="Mitreva M."/>
        </authorList>
    </citation>
    <scope>NUCLEOTIDE SEQUENCE [LARGE SCALE GENOMIC DNA]</scope>
    <source>
        <strain evidence="2 3">Baltimore</strain>
    </source>
</reference>
<feature type="compositionally biased region" description="Basic and acidic residues" evidence="1">
    <location>
        <begin position="107"/>
        <end position="119"/>
    </location>
</feature>
<dbReference type="Proteomes" id="UP000252519">
    <property type="component" value="Unassembled WGS sequence"/>
</dbReference>
<evidence type="ECO:0000313" key="3">
    <source>
        <dbReference type="Proteomes" id="UP000252519"/>
    </source>
</evidence>
<protein>
    <submittedName>
        <fullName evidence="2">Uncharacterized protein</fullName>
    </submittedName>
</protein>
<sequence length="274" mass="30612">MVATRSSSRSANASQQKKTAMLEEDTNVKIKGSRRCKLAKPPLSSQNVKKTVTRRKNRLSIEGDSDVVTDENSQQDHSLSKHPIDDEPVPLKKPRKSQKMGNEQEEEKQSVKNQDEWGGKTEASSELLAKSDIKAKDGEDTDQWEDFGNTSEEDAAENSPQPGKKKQSKKKKTIKDKVQEPREKESVLRRSNRKVIREEFSTKTQGIEGSSSSSSADSESDESADMGRSELGIESESTEKEDASYDSDESFEVVRTKKPKGSRNARKPSGDFQR</sequence>
<evidence type="ECO:0000313" key="2">
    <source>
        <dbReference type="EMBL" id="RCN26162.1"/>
    </source>
</evidence>
<feature type="region of interest" description="Disordered" evidence="1">
    <location>
        <begin position="1"/>
        <end position="274"/>
    </location>
</feature>
<comment type="caution">
    <text evidence="2">The sequence shown here is derived from an EMBL/GenBank/DDBJ whole genome shotgun (WGS) entry which is preliminary data.</text>
</comment>
<feature type="compositionally biased region" description="Basic residues" evidence="1">
    <location>
        <begin position="256"/>
        <end position="266"/>
    </location>
</feature>
<evidence type="ECO:0000256" key="1">
    <source>
        <dbReference type="SAM" id="MobiDB-lite"/>
    </source>
</evidence>
<feature type="compositionally biased region" description="Acidic residues" evidence="1">
    <location>
        <begin position="139"/>
        <end position="156"/>
    </location>
</feature>
<dbReference type="EMBL" id="JOJR01009222">
    <property type="protein sequence ID" value="RCN26162.1"/>
    <property type="molecule type" value="Genomic_DNA"/>
</dbReference>
<feature type="compositionally biased region" description="Basic residues" evidence="1">
    <location>
        <begin position="163"/>
        <end position="174"/>
    </location>
</feature>
<dbReference type="AlphaFoldDB" id="A0A368F292"/>
<keyword evidence="3" id="KW-1185">Reference proteome</keyword>
<proteinExistence type="predicted"/>
<name>A0A368F292_ANCCA</name>
<feature type="compositionally biased region" description="Basic and acidic residues" evidence="1">
    <location>
        <begin position="129"/>
        <end position="138"/>
    </location>
</feature>
<accession>A0A368F292</accession>
<feature type="compositionally biased region" description="Low complexity" evidence="1">
    <location>
        <begin position="1"/>
        <end position="18"/>
    </location>
</feature>
<gene>
    <name evidence="2" type="ORF">ANCCAN_28118</name>
</gene>